<organism evidence="1 2">
    <name type="scientific">Bradyrhizobium erythrophlei</name>
    <dbReference type="NCBI Taxonomy" id="1437360"/>
    <lineage>
        <taxon>Bacteria</taxon>
        <taxon>Pseudomonadati</taxon>
        <taxon>Pseudomonadota</taxon>
        <taxon>Alphaproteobacteria</taxon>
        <taxon>Hyphomicrobiales</taxon>
        <taxon>Nitrobacteraceae</taxon>
        <taxon>Bradyrhizobium</taxon>
    </lineage>
</organism>
<dbReference type="AlphaFoldDB" id="A0A1M7U5U2"/>
<gene>
    <name evidence="1" type="ORF">SAMN05444170_3609</name>
</gene>
<name>A0A1M7U5U2_9BRAD</name>
<keyword evidence="2" id="KW-1185">Reference proteome</keyword>
<dbReference type="EMBL" id="LT670849">
    <property type="protein sequence ID" value="SHN78220.1"/>
    <property type="molecule type" value="Genomic_DNA"/>
</dbReference>
<sequence>MVIYVSDRATLANWPFAGEDTHRSFDRDELIAAIEDGGFARNEITVEPVSLPFGVSGLLGTVVRQP</sequence>
<evidence type="ECO:0000313" key="2">
    <source>
        <dbReference type="Proteomes" id="UP000184096"/>
    </source>
</evidence>
<reference evidence="2" key="1">
    <citation type="submission" date="2016-11" db="EMBL/GenBank/DDBJ databases">
        <authorList>
            <person name="Varghese N."/>
            <person name="Submissions S."/>
        </authorList>
    </citation>
    <scope>NUCLEOTIDE SEQUENCE [LARGE SCALE GENOMIC DNA]</scope>
    <source>
        <strain evidence="2">GAS401</strain>
    </source>
</reference>
<protein>
    <submittedName>
        <fullName evidence="1">Uncharacterized protein</fullName>
    </submittedName>
</protein>
<dbReference type="Proteomes" id="UP000184096">
    <property type="component" value="Chromosome I"/>
</dbReference>
<evidence type="ECO:0000313" key="1">
    <source>
        <dbReference type="EMBL" id="SHN78220.1"/>
    </source>
</evidence>
<proteinExistence type="predicted"/>
<accession>A0A1M7U5U2</accession>